<feature type="transmembrane region" description="Helical" evidence="1">
    <location>
        <begin position="12"/>
        <end position="31"/>
    </location>
</feature>
<keyword evidence="1" id="KW-0812">Transmembrane</keyword>
<keyword evidence="1" id="KW-1133">Transmembrane helix</keyword>
<organism evidence="2 3">
    <name type="scientific">Nitrospina watsonii</name>
    <dbReference type="NCBI Taxonomy" id="1323948"/>
    <lineage>
        <taxon>Bacteria</taxon>
        <taxon>Pseudomonadati</taxon>
        <taxon>Nitrospinota/Tectimicrobiota group</taxon>
        <taxon>Nitrospinota</taxon>
        <taxon>Nitrospinia</taxon>
        <taxon>Nitrospinales</taxon>
        <taxon>Nitrospinaceae</taxon>
        <taxon>Nitrospina</taxon>
    </lineage>
</organism>
<evidence type="ECO:0000256" key="1">
    <source>
        <dbReference type="SAM" id="Phobius"/>
    </source>
</evidence>
<evidence type="ECO:0000313" key="3">
    <source>
        <dbReference type="Proteomes" id="UP001157733"/>
    </source>
</evidence>
<accession>A0ABM9HD17</accession>
<protein>
    <recommendedName>
        <fullName evidence="4">DUF3298 domain-containing protein</fullName>
    </recommendedName>
</protein>
<name>A0ABM9HD17_9BACT</name>
<dbReference type="EMBL" id="OX336137">
    <property type="protein sequence ID" value="CAI2718089.1"/>
    <property type="molecule type" value="Genomic_DNA"/>
</dbReference>
<evidence type="ECO:0000313" key="2">
    <source>
        <dbReference type="EMBL" id="CAI2718089.1"/>
    </source>
</evidence>
<keyword evidence="1" id="KW-0472">Membrane</keyword>
<reference evidence="2 3" key="1">
    <citation type="submission" date="2022-09" db="EMBL/GenBank/DDBJ databases">
        <authorList>
            <person name="Kop L."/>
        </authorList>
    </citation>
    <scope>NUCLEOTIDE SEQUENCE [LARGE SCALE GENOMIC DNA]</scope>
    <source>
        <strain evidence="2 3">347</strain>
    </source>
</reference>
<gene>
    <name evidence="2" type="ORF">NSPWAT_1230</name>
</gene>
<sequence length="297" mass="34525">MKNPGIRENLNVGLFFAVLVAFFFLEVTTHLSEKAIGYYLKWENHNRPQLGRIWERDRENLAAQKKVESLLSSLNLQEQSAESIQSLKELFEKLSPSMPQVVSRQKFVQLYYDFPGQWARNLIPAYDLIEIDADKNWQRVLLTQFGPWVTVSFINNQNFPIREIFLSADQLVEIQHTRTVQRGQLEDLGFRKETIFPLGEFLKLFKTLDPVTQRALFPDPQWFLRHNYHITRMGLLEQSVVNGTVQPPLFGIEYETEFFTDVLLTPIPNEVTNNLLSQFERPGAGSAVTPETFLQDF</sequence>
<dbReference type="Proteomes" id="UP001157733">
    <property type="component" value="Chromosome"/>
</dbReference>
<proteinExistence type="predicted"/>
<evidence type="ECO:0008006" key="4">
    <source>
        <dbReference type="Google" id="ProtNLM"/>
    </source>
</evidence>
<keyword evidence="3" id="KW-1185">Reference proteome</keyword>